<accession>A0A1U7NZ90</accession>
<dbReference type="InterPro" id="IPR047691">
    <property type="entry name" value="PelF-like"/>
</dbReference>
<dbReference type="NCBIfam" id="NF038011">
    <property type="entry name" value="PelF"/>
    <property type="match status" value="1"/>
</dbReference>
<keyword evidence="2" id="KW-0808">Transferase</keyword>
<dbReference type="SUPFAM" id="SSF53756">
    <property type="entry name" value="UDP-Glycosyltransferase/glycogen phosphorylase"/>
    <property type="match status" value="1"/>
</dbReference>
<dbReference type="Proteomes" id="UP000186607">
    <property type="component" value="Unassembled WGS sequence"/>
</dbReference>
<sequence>MLTAMLSDAPYAGADFTGALQNLSRLALRGDLQAALADSGNARVLLQVWSDAANTATDTVRRVPTIPRPTVADALSATMWLAHLLRPLGQPLPECDLTHAVSNGLSVLPAIAAKAIYGTPFILTEHGMYLRERYLTPPSPYLSAGTRAFLLRFYRHLTQAAYGAADLISPASNFNTRWQLHFGTDVRKLRPVYNGINPELFTGGDTEPGTPTVAWVGRVDPIKDLSTLIRSHALLQRHVPSAQLRMFGPIPQGNEAYELACQQLIHDLGLDSAAHFEGRVPSVAQAYQSGHVVALSSISEGFPYSVIEAMAAGRAMVATDVGGVREAIGDTGLVVPPRDPQALSEACQELLQDDALRRTLSRRARDRVLTLFTLQHCIDAYRSMYAELTGPAPLSAAVGG</sequence>
<dbReference type="PANTHER" id="PTHR12526:SF636">
    <property type="entry name" value="BLL3647 PROTEIN"/>
    <property type="match status" value="1"/>
</dbReference>
<dbReference type="InterPro" id="IPR022622">
    <property type="entry name" value="DUF3492"/>
</dbReference>
<dbReference type="EMBL" id="MSTI01000070">
    <property type="protein sequence ID" value="OLV18229.1"/>
    <property type="molecule type" value="Genomic_DNA"/>
</dbReference>
<proteinExistence type="predicted"/>
<reference evidence="2 3" key="1">
    <citation type="submission" date="2017-01" db="EMBL/GenBank/DDBJ databases">
        <title>Genome Analysis of Deinococcus marmoris KOPRI26562.</title>
        <authorList>
            <person name="Kim J.H."/>
            <person name="Oh H.-M."/>
        </authorList>
    </citation>
    <scope>NUCLEOTIDE SEQUENCE [LARGE SCALE GENOMIC DNA]</scope>
    <source>
        <strain evidence="2 3">KOPRI26562</strain>
    </source>
</reference>
<dbReference type="GO" id="GO:0016757">
    <property type="term" value="F:glycosyltransferase activity"/>
    <property type="evidence" value="ECO:0007669"/>
    <property type="project" value="TreeGrafter"/>
</dbReference>
<evidence type="ECO:0000259" key="1">
    <source>
        <dbReference type="Pfam" id="PF11997"/>
    </source>
</evidence>
<dbReference type="Gene3D" id="3.40.50.2000">
    <property type="entry name" value="Glycogen Phosphorylase B"/>
    <property type="match status" value="2"/>
</dbReference>
<evidence type="ECO:0000313" key="3">
    <source>
        <dbReference type="Proteomes" id="UP000186607"/>
    </source>
</evidence>
<dbReference type="STRING" id="249408.BOO71_0006391"/>
<protein>
    <submittedName>
        <fullName evidence="2">Glycosyltransferase</fullName>
    </submittedName>
</protein>
<dbReference type="Pfam" id="PF13692">
    <property type="entry name" value="Glyco_trans_1_4"/>
    <property type="match status" value="1"/>
</dbReference>
<keyword evidence="3" id="KW-1185">Reference proteome</keyword>
<dbReference type="PANTHER" id="PTHR12526">
    <property type="entry name" value="GLYCOSYLTRANSFERASE"/>
    <property type="match status" value="1"/>
</dbReference>
<name>A0A1U7NZ90_9DEIO</name>
<feature type="domain" description="DUF3492" evidence="1">
    <location>
        <begin position="56"/>
        <end position="185"/>
    </location>
</feature>
<evidence type="ECO:0000313" key="2">
    <source>
        <dbReference type="EMBL" id="OLV18229.1"/>
    </source>
</evidence>
<organism evidence="2 3">
    <name type="scientific">Deinococcus marmoris</name>
    <dbReference type="NCBI Taxonomy" id="249408"/>
    <lineage>
        <taxon>Bacteria</taxon>
        <taxon>Thermotogati</taxon>
        <taxon>Deinococcota</taxon>
        <taxon>Deinococci</taxon>
        <taxon>Deinococcales</taxon>
        <taxon>Deinococcaceae</taxon>
        <taxon>Deinococcus</taxon>
    </lineage>
</organism>
<gene>
    <name evidence="2" type="ORF">BOO71_0006391</name>
</gene>
<dbReference type="AlphaFoldDB" id="A0A1U7NZ90"/>
<comment type="caution">
    <text evidence="2">The sequence shown here is derived from an EMBL/GenBank/DDBJ whole genome shotgun (WGS) entry which is preliminary data.</text>
</comment>
<dbReference type="Pfam" id="PF11997">
    <property type="entry name" value="DUF3492"/>
    <property type="match status" value="1"/>
</dbReference>